<name>A0A9W6I6J7_9ACTN</name>
<evidence type="ECO:0000256" key="2">
    <source>
        <dbReference type="SAM" id="MobiDB-lite"/>
    </source>
</evidence>
<reference evidence="4" key="2">
    <citation type="submission" date="2023-01" db="EMBL/GenBank/DDBJ databases">
        <authorList>
            <person name="Sun Q."/>
            <person name="Evtushenko L."/>
        </authorList>
    </citation>
    <scope>NUCLEOTIDE SEQUENCE</scope>
    <source>
        <strain evidence="4">VKM Ac-2007</strain>
    </source>
</reference>
<dbReference type="PANTHER" id="PTHR35526:SF3">
    <property type="entry name" value="ANTI-SIGMA-F FACTOR RSBW"/>
    <property type="match status" value="1"/>
</dbReference>
<feature type="compositionally biased region" description="Basic and acidic residues" evidence="2">
    <location>
        <begin position="143"/>
        <end position="165"/>
    </location>
</feature>
<sequence length="165" mass="18341">MEPKKLGEVFLVSSQESVRRARGEVRGLLGTDHPLLEDVVQVVSELVANAVEHADRRWQGDMVGLALMETPDLVYVEVSDPGSLFSAPYIPEEEVSMAENGRGLLIVNRICGGRWGTRRRSERLGRTVWCAVPRTEQAPSAEETIRAERDRAIGRTERSVGDGRM</sequence>
<evidence type="ECO:0000313" key="5">
    <source>
        <dbReference type="Proteomes" id="UP001143474"/>
    </source>
</evidence>
<gene>
    <name evidence="4" type="ORF">GCM10017600_63860</name>
</gene>
<proteinExistence type="predicted"/>
<dbReference type="InterPro" id="IPR036890">
    <property type="entry name" value="HATPase_C_sf"/>
</dbReference>
<accession>A0A9W6I6J7</accession>
<feature type="domain" description="Histidine kinase/HSP90-like ATPase" evidence="3">
    <location>
        <begin position="13"/>
        <end position="110"/>
    </location>
</feature>
<keyword evidence="1" id="KW-0418">Kinase</keyword>
<evidence type="ECO:0000313" key="4">
    <source>
        <dbReference type="EMBL" id="GLK12976.1"/>
    </source>
</evidence>
<dbReference type="RefSeq" id="WP_271221278.1">
    <property type="nucleotide sequence ID" value="NZ_BAAAVD010000012.1"/>
</dbReference>
<dbReference type="GO" id="GO:0004674">
    <property type="term" value="F:protein serine/threonine kinase activity"/>
    <property type="evidence" value="ECO:0007669"/>
    <property type="project" value="UniProtKB-KW"/>
</dbReference>
<dbReference type="Gene3D" id="3.30.565.10">
    <property type="entry name" value="Histidine kinase-like ATPase, C-terminal domain"/>
    <property type="match status" value="1"/>
</dbReference>
<dbReference type="SUPFAM" id="SSF55874">
    <property type="entry name" value="ATPase domain of HSP90 chaperone/DNA topoisomerase II/histidine kinase"/>
    <property type="match status" value="1"/>
</dbReference>
<keyword evidence="1" id="KW-0808">Transferase</keyword>
<dbReference type="Proteomes" id="UP001143474">
    <property type="component" value="Unassembled WGS sequence"/>
</dbReference>
<comment type="caution">
    <text evidence="4">The sequence shown here is derived from an EMBL/GenBank/DDBJ whole genome shotgun (WGS) entry which is preliminary data.</text>
</comment>
<keyword evidence="1" id="KW-0723">Serine/threonine-protein kinase</keyword>
<dbReference type="InterPro" id="IPR050267">
    <property type="entry name" value="Anti-sigma-factor_SerPK"/>
</dbReference>
<dbReference type="AlphaFoldDB" id="A0A9W6I6J7"/>
<feature type="region of interest" description="Disordered" evidence="2">
    <location>
        <begin position="139"/>
        <end position="165"/>
    </location>
</feature>
<protein>
    <recommendedName>
        <fullName evidence="3">Histidine kinase/HSP90-like ATPase domain-containing protein</fullName>
    </recommendedName>
</protein>
<evidence type="ECO:0000259" key="3">
    <source>
        <dbReference type="Pfam" id="PF13581"/>
    </source>
</evidence>
<evidence type="ECO:0000256" key="1">
    <source>
        <dbReference type="ARBA" id="ARBA00022527"/>
    </source>
</evidence>
<dbReference type="Pfam" id="PF13581">
    <property type="entry name" value="HATPase_c_2"/>
    <property type="match status" value="1"/>
</dbReference>
<dbReference type="EMBL" id="BSEV01000019">
    <property type="protein sequence ID" value="GLK12976.1"/>
    <property type="molecule type" value="Genomic_DNA"/>
</dbReference>
<dbReference type="PANTHER" id="PTHR35526">
    <property type="entry name" value="ANTI-SIGMA-F FACTOR RSBW-RELATED"/>
    <property type="match status" value="1"/>
</dbReference>
<reference evidence="4" key="1">
    <citation type="journal article" date="2014" name="Int. J. Syst. Evol. Microbiol.">
        <title>Complete genome sequence of Corynebacterium casei LMG S-19264T (=DSM 44701T), isolated from a smear-ripened cheese.</title>
        <authorList>
            <consortium name="US DOE Joint Genome Institute (JGI-PGF)"/>
            <person name="Walter F."/>
            <person name="Albersmeier A."/>
            <person name="Kalinowski J."/>
            <person name="Ruckert C."/>
        </authorList>
    </citation>
    <scope>NUCLEOTIDE SEQUENCE</scope>
    <source>
        <strain evidence="4">VKM Ac-2007</strain>
    </source>
</reference>
<organism evidence="4 5">
    <name type="scientific">Streptosporangium carneum</name>
    <dbReference type="NCBI Taxonomy" id="47481"/>
    <lineage>
        <taxon>Bacteria</taxon>
        <taxon>Bacillati</taxon>
        <taxon>Actinomycetota</taxon>
        <taxon>Actinomycetes</taxon>
        <taxon>Streptosporangiales</taxon>
        <taxon>Streptosporangiaceae</taxon>
        <taxon>Streptosporangium</taxon>
    </lineage>
</organism>
<dbReference type="CDD" id="cd16936">
    <property type="entry name" value="HATPase_RsbW-like"/>
    <property type="match status" value="1"/>
</dbReference>
<keyword evidence="5" id="KW-1185">Reference proteome</keyword>
<dbReference type="InterPro" id="IPR003594">
    <property type="entry name" value="HATPase_dom"/>
</dbReference>